<dbReference type="Proteomes" id="UP000314986">
    <property type="component" value="Unassembled WGS sequence"/>
</dbReference>
<evidence type="ECO:0000256" key="1">
    <source>
        <dbReference type="SAM" id="Coils"/>
    </source>
</evidence>
<reference evidence="2" key="4">
    <citation type="submission" date="2025-08" db="UniProtKB">
        <authorList>
            <consortium name="Ensembl"/>
        </authorList>
    </citation>
    <scope>IDENTIFICATION</scope>
</reference>
<reference evidence="3" key="2">
    <citation type="journal article" date="2007" name="PLoS Biol.">
        <title>Survey sequencing and comparative analysis of the elephant shark (Callorhinchus milii) genome.</title>
        <authorList>
            <person name="Venkatesh B."/>
            <person name="Kirkness E.F."/>
            <person name="Loh Y.H."/>
            <person name="Halpern A.L."/>
            <person name="Lee A.P."/>
            <person name="Johnson J."/>
            <person name="Dandona N."/>
            <person name="Viswanathan L.D."/>
            <person name="Tay A."/>
            <person name="Venter J.C."/>
            <person name="Strausberg R.L."/>
            <person name="Brenner S."/>
        </authorList>
    </citation>
    <scope>NUCLEOTIDE SEQUENCE [LARGE SCALE GENOMIC DNA]</scope>
</reference>
<keyword evidence="1" id="KW-0175">Coiled coil</keyword>
<reference evidence="3" key="1">
    <citation type="journal article" date="2006" name="Science">
        <title>Ancient noncoding elements conserved in the human genome.</title>
        <authorList>
            <person name="Venkatesh B."/>
            <person name="Kirkness E.F."/>
            <person name="Loh Y.H."/>
            <person name="Halpern A.L."/>
            <person name="Lee A.P."/>
            <person name="Johnson J."/>
            <person name="Dandona N."/>
            <person name="Viswanathan L.D."/>
            <person name="Tay A."/>
            <person name="Venter J.C."/>
            <person name="Strausberg R.L."/>
            <person name="Brenner S."/>
        </authorList>
    </citation>
    <scope>NUCLEOTIDE SEQUENCE [LARGE SCALE GENOMIC DNA]</scope>
</reference>
<dbReference type="STRING" id="7868.ENSCMIP00000029368"/>
<dbReference type="Ensembl" id="ENSCMIT00000029834.1">
    <property type="protein sequence ID" value="ENSCMIP00000029368.1"/>
    <property type="gene ID" value="ENSCMIG00000012712.1"/>
</dbReference>
<feature type="coiled-coil region" evidence="1">
    <location>
        <begin position="475"/>
        <end position="502"/>
    </location>
</feature>
<sequence>MHYSQAVAKVTSGMMDLGMAEDVKHDLELIMKPYANWEEFLTPGPISIAILGELIFISAAESFKITLSPDRASEPGLLKHPESFHASLLQVIDQGWRAFNKAHKNMDQIRLYSLTAPKHLASAVQVLGREPAYVKAMLPRRLQSIKNIADECVQLSSAAEEEFSLLLQLIQELLEACAGARTSYQEKESQVQLVLKEAKLRKKSAEEKKFQADIQFTQMCKDLEEARKTYTKAVKRIPATKTLLGVYVTQTMLDMTNRIATELVTKGLCEPVSLAVEVGETAVQCLKGIKDRNKAKEGGEAADNAETSTGPPPISICLKAMEMLLATAALQHFLAADGSLDHSKLAAPVGKDEDEDEDAGICRPLFENALSKLETEDDCGPRKEALLLCSEGIATCKRLEEMRKQEKLEETETKQVALDIKDLSTKVRKFLSGTKGSSKAPSIAPTPLNLANVINTEKNEEGLAKVIQEEACFKVEQAKCQMDITKQEFDKMSEKKDQANKDLDEILVSMMKCEVKKIDFDETVKMLTAGLKALSEVKEQWAKMSNFFQMMSNLIKVSLKDKMEEFANESEALQAIPSYSLKFSSSITLPSLFPFTHLIIIIILIPPFNAAPYHIAETSQSTSQNIL</sequence>
<protein>
    <submittedName>
        <fullName evidence="2">Uncharacterized protein</fullName>
    </submittedName>
</protein>
<dbReference type="PANTHER" id="PTHR33488:SF2">
    <property type="entry name" value="EARLY ENDOSOME ANTIGEN 1-LIKE"/>
    <property type="match status" value="1"/>
</dbReference>
<proteinExistence type="predicted"/>
<dbReference type="PANTHER" id="PTHR33488">
    <property type="entry name" value="ZGC:162509"/>
    <property type="match status" value="1"/>
</dbReference>
<dbReference type="GeneTree" id="ENSGT00390000008061"/>
<reference evidence="3" key="3">
    <citation type="journal article" date="2014" name="Nature">
        <title>Elephant shark genome provides unique insights into gnathostome evolution.</title>
        <authorList>
            <consortium name="International Elephant Shark Genome Sequencing Consortium"/>
            <person name="Venkatesh B."/>
            <person name="Lee A.P."/>
            <person name="Ravi V."/>
            <person name="Maurya A.K."/>
            <person name="Lian M.M."/>
            <person name="Swann J.B."/>
            <person name="Ohta Y."/>
            <person name="Flajnik M.F."/>
            <person name="Sutoh Y."/>
            <person name="Kasahara M."/>
            <person name="Hoon S."/>
            <person name="Gangu V."/>
            <person name="Roy S.W."/>
            <person name="Irimia M."/>
            <person name="Korzh V."/>
            <person name="Kondrychyn I."/>
            <person name="Lim Z.W."/>
            <person name="Tay B.H."/>
            <person name="Tohari S."/>
            <person name="Kong K.W."/>
            <person name="Ho S."/>
            <person name="Lorente-Galdos B."/>
            <person name="Quilez J."/>
            <person name="Marques-Bonet T."/>
            <person name="Raney B.J."/>
            <person name="Ingham P.W."/>
            <person name="Tay A."/>
            <person name="Hillier L.W."/>
            <person name="Minx P."/>
            <person name="Boehm T."/>
            <person name="Wilson R.K."/>
            <person name="Brenner S."/>
            <person name="Warren W.C."/>
        </authorList>
    </citation>
    <scope>NUCLEOTIDE SEQUENCE [LARGE SCALE GENOMIC DNA]</scope>
</reference>
<accession>A0A4W3ISS5</accession>
<reference evidence="2" key="5">
    <citation type="submission" date="2025-09" db="UniProtKB">
        <authorList>
            <consortium name="Ensembl"/>
        </authorList>
    </citation>
    <scope>IDENTIFICATION</scope>
</reference>
<dbReference type="InParanoid" id="A0A4W3ISS5"/>
<dbReference type="AlphaFoldDB" id="A0A4W3ISS5"/>
<feature type="coiled-coil region" evidence="1">
    <location>
        <begin position="170"/>
        <end position="215"/>
    </location>
</feature>
<evidence type="ECO:0000313" key="3">
    <source>
        <dbReference type="Proteomes" id="UP000314986"/>
    </source>
</evidence>
<keyword evidence="3" id="KW-1185">Reference proteome</keyword>
<organism evidence="2 3">
    <name type="scientific">Callorhinchus milii</name>
    <name type="common">Ghost shark</name>
    <dbReference type="NCBI Taxonomy" id="7868"/>
    <lineage>
        <taxon>Eukaryota</taxon>
        <taxon>Metazoa</taxon>
        <taxon>Chordata</taxon>
        <taxon>Craniata</taxon>
        <taxon>Vertebrata</taxon>
        <taxon>Chondrichthyes</taxon>
        <taxon>Holocephali</taxon>
        <taxon>Chimaeriformes</taxon>
        <taxon>Callorhinchidae</taxon>
        <taxon>Callorhinchus</taxon>
    </lineage>
</organism>
<dbReference type="OMA" id="EQWAKMS"/>
<name>A0A4W3ISS5_CALMI</name>
<evidence type="ECO:0000313" key="2">
    <source>
        <dbReference type="Ensembl" id="ENSCMIP00000029368.1"/>
    </source>
</evidence>